<evidence type="ECO:0000313" key="2">
    <source>
        <dbReference type="Proteomes" id="UP001396898"/>
    </source>
</evidence>
<name>A0ABR1RTZ8_9PEZI</name>
<reference evidence="1 2" key="1">
    <citation type="submission" date="2023-01" db="EMBL/GenBank/DDBJ databases">
        <title>Analysis of 21 Apiospora genomes using comparative genomics revels a genus with tremendous synthesis potential of carbohydrate active enzymes and secondary metabolites.</title>
        <authorList>
            <person name="Sorensen T."/>
        </authorList>
    </citation>
    <scope>NUCLEOTIDE SEQUENCE [LARGE SCALE GENOMIC DNA]</scope>
    <source>
        <strain evidence="1 2">CBS 20057</strain>
    </source>
</reference>
<sequence>MCFLIKRYAACVIFGHCIKENPPYGREPCEQARVEGPFEFCKDAQVKNAPEFTCPSCPTCTGMETWLFNRAKATVKANRDAGGFETPLLTEALLEQFRGKIDAPDSAPVTTLAALTGSLEALAVADTEKLQADRAESWVNQHVRQDSDRVSMDGMTEQFASWVVAVYRSKIVQDALTIAKNEEDEHRVQLLRMLGTEAEALGYYKARLEYLGVWQLFLSLAGIGPKMDKDSDNQAPKTT</sequence>
<accession>A0ABR1RTZ8</accession>
<gene>
    <name evidence="1" type="ORF">PG991_007620</name>
</gene>
<evidence type="ECO:0000313" key="1">
    <source>
        <dbReference type="EMBL" id="KAK8018430.1"/>
    </source>
</evidence>
<proteinExistence type="predicted"/>
<dbReference type="Proteomes" id="UP001396898">
    <property type="component" value="Unassembled WGS sequence"/>
</dbReference>
<keyword evidence="2" id="KW-1185">Reference proteome</keyword>
<dbReference type="EMBL" id="JAQQWI010000010">
    <property type="protein sequence ID" value="KAK8018430.1"/>
    <property type="molecule type" value="Genomic_DNA"/>
</dbReference>
<organism evidence="1 2">
    <name type="scientific">Apiospora marii</name>
    <dbReference type="NCBI Taxonomy" id="335849"/>
    <lineage>
        <taxon>Eukaryota</taxon>
        <taxon>Fungi</taxon>
        <taxon>Dikarya</taxon>
        <taxon>Ascomycota</taxon>
        <taxon>Pezizomycotina</taxon>
        <taxon>Sordariomycetes</taxon>
        <taxon>Xylariomycetidae</taxon>
        <taxon>Amphisphaeriales</taxon>
        <taxon>Apiosporaceae</taxon>
        <taxon>Apiospora</taxon>
    </lineage>
</organism>
<protein>
    <submittedName>
        <fullName evidence="1">Uncharacterized protein</fullName>
    </submittedName>
</protein>
<comment type="caution">
    <text evidence="1">The sequence shown here is derived from an EMBL/GenBank/DDBJ whole genome shotgun (WGS) entry which is preliminary data.</text>
</comment>